<comment type="caution">
    <text evidence="13">The sequence shown here is derived from an EMBL/GenBank/DDBJ whole genome shotgun (WGS) entry which is preliminary data.</text>
</comment>
<dbReference type="Gene3D" id="3.40.50.720">
    <property type="entry name" value="NAD(P)-binding Rossmann-like Domain"/>
    <property type="match status" value="1"/>
</dbReference>
<dbReference type="NCBIfam" id="NF009114">
    <property type="entry name" value="PRK12464.1"/>
    <property type="match status" value="1"/>
</dbReference>
<dbReference type="InterPro" id="IPR013644">
    <property type="entry name" value="DXP_reductoisomerase_C"/>
</dbReference>
<evidence type="ECO:0000256" key="4">
    <source>
        <dbReference type="ARBA" id="ARBA00022857"/>
    </source>
</evidence>
<dbReference type="RefSeq" id="WP_380772444.1">
    <property type="nucleotide sequence ID" value="NZ_JBHUEO010000005.1"/>
</dbReference>
<dbReference type="Gene3D" id="1.10.1740.10">
    <property type="match status" value="1"/>
</dbReference>
<reference evidence="14" key="1">
    <citation type="journal article" date="2019" name="Int. J. Syst. Evol. Microbiol.">
        <title>The Global Catalogue of Microorganisms (GCM) 10K type strain sequencing project: providing services to taxonomists for standard genome sequencing and annotation.</title>
        <authorList>
            <consortium name="The Broad Institute Genomics Platform"/>
            <consortium name="The Broad Institute Genome Sequencing Center for Infectious Disease"/>
            <person name="Wu L."/>
            <person name="Ma J."/>
        </authorList>
    </citation>
    <scope>NUCLEOTIDE SEQUENCE [LARGE SCALE GENOMIC DNA]</scope>
    <source>
        <strain evidence="14">CGMCC 1.12295</strain>
    </source>
</reference>
<dbReference type="PANTHER" id="PTHR30525:SF0">
    <property type="entry name" value="1-DEOXY-D-XYLULOSE 5-PHOSPHATE REDUCTOISOMERASE, CHLOROPLASTIC"/>
    <property type="match status" value="1"/>
</dbReference>
<dbReference type="SUPFAM" id="SSF55347">
    <property type="entry name" value="Glyceraldehyde-3-phosphate dehydrogenase-like, C-terminal domain"/>
    <property type="match status" value="1"/>
</dbReference>
<feature type="binding site" evidence="9">
    <location>
        <position position="148"/>
    </location>
    <ligand>
        <name>1-deoxy-D-xylulose 5-phosphate</name>
        <dbReference type="ChEBI" id="CHEBI:57792"/>
    </ligand>
</feature>
<feature type="domain" description="1-deoxy-D-xylulose 5-phosphate reductoisomerase N-terminal" evidence="10">
    <location>
        <begin position="4"/>
        <end position="129"/>
    </location>
</feature>
<feature type="binding site" evidence="9">
    <location>
        <position position="12"/>
    </location>
    <ligand>
        <name>NADPH</name>
        <dbReference type="ChEBI" id="CHEBI:57783"/>
    </ligand>
</feature>
<dbReference type="InterPro" id="IPR026877">
    <property type="entry name" value="DXPR_C"/>
</dbReference>
<keyword evidence="6 9" id="KW-0464">Manganese</keyword>
<gene>
    <name evidence="9" type="primary">dxr</name>
    <name evidence="13" type="ORF">ACFSCZ_03975</name>
</gene>
<dbReference type="SUPFAM" id="SSF51735">
    <property type="entry name" value="NAD(P)-binding Rossmann-fold domains"/>
    <property type="match status" value="1"/>
</dbReference>
<evidence type="ECO:0000256" key="3">
    <source>
        <dbReference type="ARBA" id="ARBA00022723"/>
    </source>
</evidence>
<feature type="binding site" evidence="9">
    <location>
        <position position="149"/>
    </location>
    <ligand>
        <name>1-deoxy-D-xylulose 5-phosphate</name>
        <dbReference type="ChEBI" id="CHEBI:57792"/>
    </ligand>
</feature>
<feature type="binding site" evidence="9">
    <location>
        <position position="10"/>
    </location>
    <ligand>
        <name>NADPH</name>
        <dbReference type="ChEBI" id="CHEBI:57783"/>
    </ligand>
</feature>
<comment type="cofactor">
    <cofactor evidence="9">
        <name>Mg(2+)</name>
        <dbReference type="ChEBI" id="CHEBI:18420"/>
    </cofactor>
    <cofactor evidence="9">
        <name>Mn(2+)</name>
        <dbReference type="ChEBI" id="CHEBI:29035"/>
    </cofactor>
</comment>
<dbReference type="InterPro" id="IPR036291">
    <property type="entry name" value="NAD(P)-bd_dom_sf"/>
</dbReference>
<evidence type="ECO:0000256" key="7">
    <source>
        <dbReference type="ARBA" id="ARBA00023229"/>
    </source>
</evidence>
<feature type="binding site" evidence="9">
    <location>
        <position position="37"/>
    </location>
    <ligand>
        <name>NADPH</name>
        <dbReference type="ChEBI" id="CHEBI:57783"/>
    </ligand>
</feature>
<feature type="binding site" evidence="9">
    <location>
        <position position="218"/>
    </location>
    <ligand>
        <name>1-deoxy-D-xylulose 5-phosphate</name>
        <dbReference type="ChEBI" id="CHEBI:57792"/>
    </ligand>
</feature>
<feature type="binding site" evidence="9">
    <location>
        <position position="13"/>
    </location>
    <ligand>
        <name>NADPH</name>
        <dbReference type="ChEBI" id="CHEBI:57783"/>
    </ligand>
</feature>
<dbReference type="HAMAP" id="MF_00183">
    <property type="entry name" value="DXP_reductoisom"/>
    <property type="match status" value="1"/>
</dbReference>
<dbReference type="InterPro" id="IPR013512">
    <property type="entry name" value="DXP_reductoisomerase_N"/>
</dbReference>
<dbReference type="InterPro" id="IPR003821">
    <property type="entry name" value="DXP_reductoisomerase"/>
</dbReference>
<keyword evidence="4 9" id="KW-0521">NADP</keyword>
<dbReference type="EC" id="1.1.1.267" evidence="9"/>
<evidence type="ECO:0000259" key="11">
    <source>
        <dbReference type="Pfam" id="PF08436"/>
    </source>
</evidence>
<feature type="binding site" evidence="9">
    <location>
        <position position="36"/>
    </location>
    <ligand>
        <name>NADPH</name>
        <dbReference type="ChEBI" id="CHEBI:57783"/>
    </ligand>
</feature>
<name>A0ABW4KEZ9_9BACI</name>
<evidence type="ECO:0000256" key="1">
    <source>
        <dbReference type="ARBA" id="ARBA00005094"/>
    </source>
</evidence>
<dbReference type="Proteomes" id="UP001597301">
    <property type="component" value="Unassembled WGS sequence"/>
</dbReference>
<evidence type="ECO:0000256" key="2">
    <source>
        <dbReference type="ARBA" id="ARBA00006825"/>
    </source>
</evidence>
<keyword evidence="3 9" id="KW-0479">Metal-binding</keyword>
<dbReference type="NCBIfam" id="TIGR00243">
    <property type="entry name" value="Dxr"/>
    <property type="match status" value="1"/>
</dbReference>
<feature type="binding site" evidence="9">
    <location>
        <position position="209"/>
    </location>
    <ligand>
        <name>1-deoxy-D-xylulose 5-phosphate</name>
        <dbReference type="ChEBI" id="CHEBI:57792"/>
    </ligand>
</feature>
<evidence type="ECO:0000256" key="5">
    <source>
        <dbReference type="ARBA" id="ARBA00023002"/>
    </source>
</evidence>
<dbReference type="Pfam" id="PF13288">
    <property type="entry name" value="DXPR_C"/>
    <property type="match status" value="1"/>
</dbReference>
<sequence length="381" mass="42566">MKYISLLGATGSIGTQTLELIREHPGHFRLAALSAGKNIDLVRKIIEEFEPKLVSVQTKEDADTLRSEFSSKITFVHGEEGLIEAAVYKESDIILNAVIGSVGLTPTLQAIEAGKTIAIANKETLVTAGHLVMGAAKEKNVEILPVDSEHSAIFQCLQGEDTKEISRLLITASGGSFRDLNRDELQSVTLEQALNHPNWSMGSKITIDSATMMNKGLEVIEAHWLFDLEYEKIDVLLHRESIIHSLVEFHDSSVIAQLGTPDMRVPIQYALTYPKRLALQSAKKLDLTEIGRLHFQKMDMDRYRCLQYAYDAGRSGGTLPTVLNAANEAAVHAFLERKISFIRIEELIEKAMERHEIIRNPDLSAIREVDRETRQFVHTLL</sequence>
<dbReference type="GO" id="GO:0030604">
    <property type="term" value="F:1-deoxy-D-xylulose-5-phosphate reductoisomerase activity"/>
    <property type="evidence" value="ECO:0007669"/>
    <property type="project" value="UniProtKB-EC"/>
</dbReference>
<comment type="pathway">
    <text evidence="1 9">Isoprenoid biosynthesis; isopentenyl diphosphate biosynthesis via DXP pathway; isopentenyl diphosphate from 1-deoxy-D-xylulose 5-phosphate: step 1/6.</text>
</comment>
<evidence type="ECO:0000259" key="10">
    <source>
        <dbReference type="Pfam" id="PF02670"/>
    </source>
</evidence>
<feature type="binding site" evidence="9">
    <location>
        <position position="149"/>
    </location>
    <ligand>
        <name>Mn(2+)</name>
        <dbReference type="ChEBI" id="CHEBI:29035"/>
    </ligand>
</feature>
<dbReference type="EMBL" id="JBHUEO010000005">
    <property type="protein sequence ID" value="MFD1705909.1"/>
    <property type="molecule type" value="Genomic_DNA"/>
</dbReference>
<dbReference type="Pfam" id="PF08436">
    <property type="entry name" value="DXP_redisom_C"/>
    <property type="match status" value="1"/>
</dbReference>
<evidence type="ECO:0000313" key="13">
    <source>
        <dbReference type="EMBL" id="MFD1705909.1"/>
    </source>
</evidence>
<accession>A0ABW4KEZ9</accession>
<evidence type="ECO:0000313" key="14">
    <source>
        <dbReference type="Proteomes" id="UP001597301"/>
    </source>
</evidence>
<feature type="binding site" evidence="9">
    <location>
        <position position="196"/>
    </location>
    <ligand>
        <name>1-deoxy-D-xylulose 5-phosphate</name>
        <dbReference type="ChEBI" id="CHEBI:57792"/>
    </ligand>
</feature>
<feature type="binding site" evidence="9">
    <location>
        <position position="173"/>
    </location>
    <ligand>
        <name>1-deoxy-D-xylulose 5-phosphate</name>
        <dbReference type="ChEBI" id="CHEBI:57792"/>
    </ligand>
</feature>
<proteinExistence type="inferred from homology"/>
<keyword evidence="7 9" id="KW-0414">Isoprene biosynthesis</keyword>
<feature type="binding site" evidence="9">
    <location>
        <position position="122"/>
    </location>
    <ligand>
        <name>1-deoxy-D-xylulose 5-phosphate</name>
        <dbReference type="ChEBI" id="CHEBI:57792"/>
    </ligand>
</feature>
<feature type="binding site" evidence="9">
    <location>
        <position position="214"/>
    </location>
    <ligand>
        <name>1-deoxy-D-xylulose 5-phosphate</name>
        <dbReference type="ChEBI" id="CHEBI:57792"/>
    </ligand>
</feature>
<dbReference type="Pfam" id="PF02670">
    <property type="entry name" value="DXP_reductoisom"/>
    <property type="match status" value="1"/>
</dbReference>
<evidence type="ECO:0000256" key="9">
    <source>
        <dbReference type="HAMAP-Rule" id="MF_00183"/>
    </source>
</evidence>
<evidence type="ECO:0000259" key="12">
    <source>
        <dbReference type="Pfam" id="PF13288"/>
    </source>
</evidence>
<feature type="binding site" evidence="9">
    <location>
        <position position="121"/>
    </location>
    <ligand>
        <name>NADPH</name>
        <dbReference type="ChEBI" id="CHEBI:57783"/>
    </ligand>
</feature>
<feature type="binding site" evidence="9">
    <location>
        <position position="147"/>
    </location>
    <ligand>
        <name>Mn(2+)</name>
        <dbReference type="ChEBI" id="CHEBI:29035"/>
    </ligand>
</feature>
<feature type="binding site" evidence="9">
    <location>
        <position position="215"/>
    </location>
    <ligand>
        <name>1-deoxy-D-xylulose 5-phosphate</name>
        <dbReference type="ChEBI" id="CHEBI:57792"/>
    </ligand>
</feature>
<evidence type="ECO:0000256" key="8">
    <source>
        <dbReference type="ARBA" id="ARBA00048543"/>
    </source>
</evidence>
<protein>
    <recommendedName>
        <fullName evidence="9">1-deoxy-D-xylulose 5-phosphate reductoisomerase</fullName>
        <shortName evidence="9">DXP reductoisomerase</shortName>
        <ecNumber evidence="9">1.1.1.267</ecNumber>
    </recommendedName>
    <alternativeName>
        <fullName evidence="9">1-deoxyxylulose-5-phosphate reductoisomerase</fullName>
    </alternativeName>
    <alternativeName>
        <fullName evidence="9">2-C-methyl-D-erythritol 4-phosphate synthase</fullName>
    </alternativeName>
</protein>
<feature type="binding site" evidence="9">
    <location>
        <position position="218"/>
    </location>
    <ligand>
        <name>Mn(2+)</name>
        <dbReference type="ChEBI" id="CHEBI:29035"/>
    </ligand>
</feature>
<feature type="binding site" evidence="9">
    <location>
        <position position="38"/>
    </location>
    <ligand>
        <name>NADPH</name>
        <dbReference type="ChEBI" id="CHEBI:57783"/>
    </ligand>
</feature>
<dbReference type="InterPro" id="IPR036169">
    <property type="entry name" value="DXPR_C_sf"/>
</dbReference>
<comment type="catalytic activity">
    <reaction evidence="8">
        <text>2-C-methyl-D-erythritol 4-phosphate + NADP(+) = 1-deoxy-D-xylulose 5-phosphate + NADPH + H(+)</text>
        <dbReference type="Rhea" id="RHEA:13717"/>
        <dbReference type="ChEBI" id="CHEBI:15378"/>
        <dbReference type="ChEBI" id="CHEBI:57783"/>
        <dbReference type="ChEBI" id="CHEBI:57792"/>
        <dbReference type="ChEBI" id="CHEBI:58262"/>
        <dbReference type="ChEBI" id="CHEBI:58349"/>
        <dbReference type="EC" id="1.1.1.267"/>
    </reaction>
    <physiologicalReaction direction="right-to-left" evidence="8">
        <dbReference type="Rhea" id="RHEA:13719"/>
    </physiologicalReaction>
</comment>
<evidence type="ECO:0000256" key="6">
    <source>
        <dbReference type="ARBA" id="ARBA00023211"/>
    </source>
</evidence>
<dbReference type="PIRSF" id="PIRSF006205">
    <property type="entry name" value="Dxp_reductismrs"/>
    <property type="match status" value="1"/>
</dbReference>
<feature type="binding site" evidence="9">
    <location>
        <position position="123"/>
    </location>
    <ligand>
        <name>NADPH</name>
        <dbReference type="ChEBI" id="CHEBI:57783"/>
    </ligand>
</feature>
<keyword evidence="5 9" id="KW-0560">Oxidoreductase</keyword>
<organism evidence="13 14">
    <name type="scientific">Siminovitchia sediminis</name>
    <dbReference type="NCBI Taxonomy" id="1274353"/>
    <lineage>
        <taxon>Bacteria</taxon>
        <taxon>Bacillati</taxon>
        <taxon>Bacillota</taxon>
        <taxon>Bacilli</taxon>
        <taxon>Bacillales</taxon>
        <taxon>Bacillaceae</taxon>
        <taxon>Siminovitchia</taxon>
    </lineage>
</organism>
<feature type="domain" description="DXP reductoisomerase C-terminal" evidence="12">
    <location>
        <begin position="258"/>
        <end position="375"/>
    </location>
</feature>
<feature type="domain" description="1-deoxy-D-xylulose 5-phosphate reductoisomerase C-terminal" evidence="11">
    <location>
        <begin position="143"/>
        <end position="226"/>
    </location>
</feature>
<dbReference type="SUPFAM" id="SSF69055">
    <property type="entry name" value="1-deoxy-D-xylulose-5-phosphate reductoisomerase, C-terminal domain"/>
    <property type="match status" value="1"/>
</dbReference>
<comment type="function">
    <text evidence="9">Catalyzes the NADPH-dependent rearrangement and reduction of 1-deoxy-D-xylulose-5-phosphate (DXP) to 2-C-methyl-D-erythritol 4-phosphate (MEP).</text>
</comment>
<keyword evidence="14" id="KW-1185">Reference proteome</keyword>
<feature type="binding site" evidence="9">
    <location>
        <position position="202"/>
    </location>
    <ligand>
        <name>NADPH</name>
        <dbReference type="ChEBI" id="CHEBI:57783"/>
    </ligand>
</feature>
<feature type="binding site" evidence="9">
    <location>
        <position position="11"/>
    </location>
    <ligand>
        <name>NADPH</name>
        <dbReference type="ChEBI" id="CHEBI:57783"/>
    </ligand>
</feature>
<keyword evidence="9" id="KW-0460">Magnesium</keyword>
<comment type="similarity">
    <text evidence="2 9">Belongs to the DXR family.</text>
</comment>
<dbReference type="PANTHER" id="PTHR30525">
    <property type="entry name" value="1-DEOXY-D-XYLULOSE 5-PHOSPHATE REDUCTOISOMERASE"/>
    <property type="match status" value="1"/>
</dbReference>